<evidence type="ECO:0000256" key="1">
    <source>
        <dbReference type="SAM" id="Coils"/>
    </source>
</evidence>
<accession>A0A3L6PJW7</accession>
<keyword evidence="4" id="KW-1185">Reference proteome</keyword>
<evidence type="ECO:0000256" key="2">
    <source>
        <dbReference type="SAM" id="MobiDB-lite"/>
    </source>
</evidence>
<dbReference type="AlphaFoldDB" id="A0A3L6PJW7"/>
<feature type="region of interest" description="Disordered" evidence="2">
    <location>
        <begin position="28"/>
        <end position="49"/>
    </location>
</feature>
<reference evidence="4" key="1">
    <citation type="journal article" date="2019" name="Nat. Commun.">
        <title>The genome of broomcorn millet.</title>
        <authorList>
            <person name="Zou C."/>
            <person name="Miki D."/>
            <person name="Li D."/>
            <person name="Tang Q."/>
            <person name="Xiao L."/>
            <person name="Rajput S."/>
            <person name="Deng P."/>
            <person name="Jia W."/>
            <person name="Huang R."/>
            <person name="Zhang M."/>
            <person name="Sun Y."/>
            <person name="Hu J."/>
            <person name="Fu X."/>
            <person name="Schnable P.S."/>
            <person name="Li F."/>
            <person name="Zhang H."/>
            <person name="Feng B."/>
            <person name="Zhu X."/>
            <person name="Liu R."/>
            <person name="Schnable J.C."/>
            <person name="Zhu J.-K."/>
            <person name="Zhang H."/>
        </authorList>
    </citation>
    <scope>NUCLEOTIDE SEQUENCE [LARGE SCALE GENOMIC DNA]</scope>
</reference>
<organism evidence="3 4">
    <name type="scientific">Panicum miliaceum</name>
    <name type="common">Proso millet</name>
    <name type="synonym">Broomcorn millet</name>
    <dbReference type="NCBI Taxonomy" id="4540"/>
    <lineage>
        <taxon>Eukaryota</taxon>
        <taxon>Viridiplantae</taxon>
        <taxon>Streptophyta</taxon>
        <taxon>Embryophyta</taxon>
        <taxon>Tracheophyta</taxon>
        <taxon>Spermatophyta</taxon>
        <taxon>Magnoliopsida</taxon>
        <taxon>Liliopsida</taxon>
        <taxon>Poales</taxon>
        <taxon>Poaceae</taxon>
        <taxon>PACMAD clade</taxon>
        <taxon>Panicoideae</taxon>
        <taxon>Panicodae</taxon>
        <taxon>Paniceae</taxon>
        <taxon>Panicinae</taxon>
        <taxon>Panicum</taxon>
        <taxon>Panicum sect. Panicum</taxon>
    </lineage>
</organism>
<keyword evidence="1" id="KW-0175">Coiled coil</keyword>
<dbReference type="OrthoDB" id="721536at2759"/>
<evidence type="ECO:0000313" key="4">
    <source>
        <dbReference type="Proteomes" id="UP000275267"/>
    </source>
</evidence>
<comment type="caution">
    <text evidence="3">The sequence shown here is derived from an EMBL/GenBank/DDBJ whole genome shotgun (WGS) entry which is preliminary data.</text>
</comment>
<sequence length="325" mass="35789">MEEVEEDPEEIYFFVQTQDGHIMVVDSEGNLRTPTPSPTPASPTPAADARSHHQSLLLLMLQHLPLLVGTRTTPGMTAATTMRISMMRSNPQKMTTTTTTMVGARLMLLAWRVPRARLSPQWRSMAPFPTLLQDVLLRLGNTLRPLHVTNHISEPGRDDYYITRVHIQECLGIAKGMRTISAHDSTAPHTTYAAAISNVARRALWSLCHTHRLELSFTDYCHLSRRTSGTEETVVVIGEDGEDRINILARVTAALNTDLEGATVELARAQEMLLGAQARIAQLEAQLSAKEPPPAQDDEPPALVVSPPRKSLRYSAPGSITGLID</sequence>
<feature type="region of interest" description="Disordered" evidence="2">
    <location>
        <begin position="288"/>
        <end position="325"/>
    </location>
</feature>
<proteinExistence type="predicted"/>
<protein>
    <submittedName>
        <fullName evidence="3">Uncharacterized protein</fullName>
    </submittedName>
</protein>
<gene>
    <name evidence="3" type="ORF">C2845_PM10G10060</name>
</gene>
<feature type="coiled-coil region" evidence="1">
    <location>
        <begin position="259"/>
        <end position="286"/>
    </location>
</feature>
<name>A0A3L6PJW7_PANMI</name>
<dbReference type="EMBL" id="PQIB02000018">
    <property type="protein sequence ID" value="RLM56305.1"/>
    <property type="molecule type" value="Genomic_DNA"/>
</dbReference>
<evidence type="ECO:0000313" key="3">
    <source>
        <dbReference type="EMBL" id="RLM56305.1"/>
    </source>
</evidence>
<dbReference type="Proteomes" id="UP000275267">
    <property type="component" value="Unassembled WGS sequence"/>
</dbReference>